<protein>
    <submittedName>
        <fullName evidence="2">Ribosomal large subunit pseudouridine synthase D</fullName>
    </submittedName>
</protein>
<proteinExistence type="predicted"/>
<dbReference type="Pfam" id="PF01479">
    <property type="entry name" value="S4"/>
    <property type="match status" value="1"/>
</dbReference>
<dbReference type="Gene3D" id="3.10.290.10">
    <property type="entry name" value="RNA-binding S4 domain"/>
    <property type="match status" value="1"/>
</dbReference>
<evidence type="ECO:0000259" key="1">
    <source>
        <dbReference type="SMART" id="SM00363"/>
    </source>
</evidence>
<dbReference type="InterPro" id="IPR002942">
    <property type="entry name" value="S4_RNA-bd"/>
</dbReference>
<name>T0ZAZ9_9ZZZZ</name>
<feature type="non-terminal residue" evidence="2">
    <location>
        <position position="95"/>
    </location>
</feature>
<organism evidence="2">
    <name type="scientific">mine drainage metagenome</name>
    <dbReference type="NCBI Taxonomy" id="410659"/>
    <lineage>
        <taxon>unclassified sequences</taxon>
        <taxon>metagenomes</taxon>
        <taxon>ecological metagenomes</taxon>
    </lineage>
</organism>
<dbReference type="AlphaFoldDB" id="T0ZAZ9"/>
<sequence>MEEPRQDEIEPSEAIALPESEVALEAMQFNIRHDLRKRLDIYLHDRLSTHSRSMLQKLIKSGTVRVNGRPAKVSTLLRGGDCVELKVPPTVQREL</sequence>
<evidence type="ECO:0000313" key="2">
    <source>
        <dbReference type="EMBL" id="EQD42243.1"/>
    </source>
</evidence>
<reference evidence="2" key="2">
    <citation type="journal article" date="2014" name="ISME J.">
        <title>Microbial stratification in low pH oxic and suboxic macroscopic growths along an acid mine drainage.</title>
        <authorList>
            <person name="Mendez-Garcia C."/>
            <person name="Mesa V."/>
            <person name="Sprenger R.R."/>
            <person name="Richter M."/>
            <person name="Diez M.S."/>
            <person name="Solano J."/>
            <person name="Bargiela R."/>
            <person name="Golyshina O.V."/>
            <person name="Manteca A."/>
            <person name="Ramos J.L."/>
            <person name="Gallego J.R."/>
            <person name="Llorente I."/>
            <person name="Martins Dos Santos V.A."/>
            <person name="Jensen O.N."/>
            <person name="Pelaez A.I."/>
            <person name="Sanchez J."/>
            <person name="Ferrer M."/>
        </authorList>
    </citation>
    <scope>NUCLEOTIDE SEQUENCE</scope>
</reference>
<reference evidence="2" key="1">
    <citation type="submission" date="2013-08" db="EMBL/GenBank/DDBJ databases">
        <authorList>
            <person name="Mendez C."/>
            <person name="Richter M."/>
            <person name="Ferrer M."/>
            <person name="Sanchez J."/>
        </authorList>
    </citation>
    <scope>NUCLEOTIDE SEQUENCE</scope>
</reference>
<dbReference type="SMART" id="SM00363">
    <property type="entry name" value="S4"/>
    <property type="match status" value="1"/>
</dbReference>
<dbReference type="CDD" id="cd00165">
    <property type="entry name" value="S4"/>
    <property type="match status" value="1"/>
</dbReference>
<feature type="domain" description="RNA-binding S4" evidence="1">
    <location>
        <begin position="37"/>
        <end position="94"/>
    </location>
</feature>
<dbReference type="InterPro" id="IPR036986">
    <property type="entry name" value="S4_RNA-bd_sf"/>
</dbReference>
<dbReference type="SUPFAM" id="SSF55174">
    <property type="entry name" value="Alpha-L RNA-binding motif"/>
    <property type="match status" value="1"/>
</dbReference>
<dbReference type="GO" id="GO:0003723">
    <property type="term" value="F:RNA binding"/>
    <property type="evidence" value="ECO:0007669"/>
    <property type="project" value="InterPro"/>
</dbReference>
<gene>
    <name evidence="2" type="ORF">B2A_10411</name>
</gene>
<dbReference type="EMBL" id="AUZZ01007511">
    <property type="protein sequence ID" value="EQD42243.1"/>
    <property type="molecule type" value="Genomic_DNA"/>
</dbReference>
<accession>T0ZAZ9</accession>
<dbReference type="PROSITE" id="PS50889">
    <property type="entry name" value="S4"/>
    <property type="match status" value="1"/>
</dbReference>
<comment type="caution">
    <text evidence="2">The sequence shown here is derived from an EMBL/GenBank/DDBJ whole genome shotgun (WGS) entry which is preliminary data.</text>
</comment>